<dbReference type="Pfam" id="PF00069">
    <property type="entry name" value="Pkinase"/>
    <property type="match status" value="1"/>
</dbReference>
<dbReference type="PROSITE" id="PS50011">
    <property type="entry name" value="PROTEIN_KINASE_DOM"/>
    <property type="match status" value="1"/>
</dbReference>
<dbReference type="PROSITE" id="PS00108">
    <property type="entry name" value="PROTEIN_KINASE_ST"/>
    <property type="match status" value="1"/>
</dbReference>
<evidence type="ECO:0000256" key="2">
    <source>
        <dbReference type="ARBA" id="ARBA00022527"/>
    </source>
</evidence>
<dbReference type="SUPFAM" id="SSF56112">
    <property type="entry name" value="Protein kinase-like (PK-like)"/>
    <property type="match status" value="1"/>
</dbReference>
<dbReference type="PANTHER" id="PTHR43289:SF6">
    <property type="entry name" value="SERINE_THREONINE-PROTEIN KINASE NEKL-3"/>
    <property type="match status" value="1"/>
</dbReference>
<keyword evidence="6" id="KW-0067">ATP-binding</keyword>
<dbReference type="Gene3D" id="1.10.510.10">
    <property type="entry name" value="Transferase(Phosphotransferase) domain 1"/>
    <property type="match status" value="1"/>
</dbReference>
<keyword evidence="2" id="KW-0723">Serine/threonine-protein kinase</keyword>
<dbReference type="Gene3D" id="3.30.200.20">
    <property type="entry name" value="Phosphorylase Kinase, domain 1"/>
    <property type="match status" value="1"/>
</dbReference>
<name>A0A0B2BH78_9ACTN</name>
<feature type="domain" description="Protein kinase" evidence="7">
    <location>
        <begin position="20"/>
        <end position="279"/>
    </location>
</feature>
<organism evidence="8 9">
    <name type="scientific">Mumia flava</name>
    <dbReference type="NCBI Taxonomy" id="1348852"/>
    <lineage>
        <taxon>Bacteria</taxon>
        <taxon>Bacillati</taxon>
        <taxon>Actinomycetota</taxon>
        <taxon>Actinomycetes</taxon>
        <taxon>Propionibacteriales</taxon>
        <taxon>Nocardioidaceae</taxon>
        <taxon>Mumia</taxon>
    </lineage>
</organism>
<dbReference type="SMART" id="SM00220">
    <property type="entry name" value="S_TKc"/>
    <property type="match status" value="1"/>
</dbReference>
<dbReference type="AlphaFoldDB" id="A0A0B2BH78"/>
<evidence type="ECO:0000256" key="5">
    <source>
        <dbReference type="ARBA" id="ARBA00022777"/>
    </source>
</evidence>
<dbReference type="GO" id="GO:0005524">
    <property type="term" value="F:ATP binding"/>
    <property type="evidence" value="ECO:0007669"/>
    <property type="project" value="UniProtKB-KW"/>
</dbReference>
<dbReference type="Proteomes" id="UP000230842">
    <property type="component" value="Unassembled WGS sequence"/>
</dbReference>
<dbReference type="EC" id="2.7.11.1" evidence="1"/>
<accession>A0A0B2BH78</accession>
<comment type="caution">
    <text evidence="8">The sequence shown here is derived from an EMBL/GenBank/DDBJ whole genome shotgun (WGS) entry which is preliminary data.</text>
</comment>
<dbReference type="GO" id="GO:0004674">
    <property type="term" value="F:protein serine/threonine kinase activity"/>
    <property type="evidence" value="ECO:0007669"/>
    <property type="project" value="UniProtKB-KW"/>
</dbReference>
<sequence>MSDEQAAWDFARGDEIADGLIAMKLLGGGNAFEAYLAFDEILYAPVVVKVVRPDQVDDPDTLRGLEREIDMIDALEHPAIVRRFGADLDGDRPYVILENIDGPRLSSLIRRHGPLPVQQLLPLALEIASALHYMRLRDVCHLDIKPSNVIMGAPARVIDLSIARSAAAAARLRDVIGTDDYLAPEQADPTSDRGTPGYASDVWGLGATLYHAATAQRPFDVGDEGDPLDVQYPQLVSRPRPMPEFVEVPVAELVYRCMAPRPEDRPEPAEVAEMVQPLMEAMPKARLAGFKISAR</sequence>
<protein>
    <recommendedName>
        <fullName evidence="1">non-specific serine/threonine protein kinase</fullName>
        <ecNumber evidence="1">2.7.11.1</ecNumber>
    </recommendedName>
</protein>
<gene>
    <name evidence="8" type="ORF">CLV56_0472</name>
</gene>
<evidence type="ECO:0000313" key="9">
    <source>
        <dbReference type="Proteomes" id="UP000230842"/>
    </source>
</evidence>
<proteinExistence type="predicted"/>
<evidence type="ECO:0000256" key="3">
    <source>
        <dbReference type="ARBA" id="ARBA00022679"/>
    </source>
</evidence>
<dbReference type="CDD" id="cd14014">
    <property type="entry name" value="STKc_PknB_like"/>
    <property type="match status" value="1"/>
</dbReference>
<reference evidence="8 9" key="1">
    <citation type="submission" date="2017-11" db="EMBL/GenBank/DDBJ databases">
        <title>Genomic Encyclopedia of Archaeal and Bacterial Type Strains, Phase II (KMG-II): From Individual Species to Whole Genera.</title>
        <authorList>
            <person name="Goeker M."/>
        </authorList>
    </citation>
    <scope>NUCLEOTIDE SEQUENCE [LARGE SCALE GENOMIC DNA]</scope>
    <source>
        <strain evidence="8 9">DSM 27763</strain>
    </source>
</reference>
<dbReference type="InterPro" id="IPR000719">
    <property type="entry name" value="Prot_kinase_dom"/>
</dbReference>
<evidence type="ECO:0000256" key="6">
    <source>
        <dbReference type="ARBA" id="ARBA00022840"/>
    </source>
</evidence>
<dbReference type="EMBL" id="PGEZ01000001">
    <property type="protein sequence ID" value="PJJ56268.1"/>
    <property type="molecule type" value="Genomic_DNA"/>
</dbReference>
<evidence type="ECO:0000256" key="4">
    <source>
        <dbReference type="ARBA" id="ARBA00022741"/>
    </source>
</evidence>
<dbReference type="OrthoDB" id="9762169at2"/>
<keyword evidence="9" id="KW-1185">Reference proteome</keyword>
<dbReference type="RefSeq" id="WP_039348880.1">
    <property type="nucleotide sequence ID" value="NZ_PGEZ01000001.1"/>
</dbReference>
<evidence type="ECO:0000256" key="1">
    <source>
        <dbReference type="ARBA" id="ARBA00012513"/>
    </source>
</evidence>
<dbReference type="InterPro" id="IPR011009">
    <property type="entry name" value="Kinase-like_dom_sf"/>
</dbReference>
<keyword evidence="4" id="KW-0547">Nucleotide-binding</keyword>
<dbReference type="InterPro" id="IPR008271">
    <property type="entry name" value="Ser/Thr_kinase_AS"/>
</dbReference>
<keyword evidence="3" id="KW-0808">Transferase</keyword>
<evidence type="ECO:0000259" key="7">
    <source>
        <dbReference type="PROSITE" id="PS50011"/>
    </source>
</evidence>
<dbReference type="PANTHER" id="PTHR43289">
    <property type="entry name" value="MITOGEN-ACTIVATED PROTEIN KINASE KINASE KINASE 20-RELATED"/>
    <property type="match status" value="1"/>
</dbReference>
<keyword evidence="5 8" id="KW-0418">Kinase</keyword>
<evidence type="ECO:0000313" key="8">
    <source>
        <dbReference type="EMBL" id="PJJ56268.1"/>
    </source>
</evidence>